<evidence type="ECO:0000256" key="1">
    <source>
        <dbReference type="SAM" id="SignalP"/>
    </source>
</evidence>
<feature type="signal peptide" evidence="1">
    <location>
        <begin position="1"/>
        <end position="22"/>
    </location>
</feature>
<keyword evidence="1" id="KW-0732">Signal</keyword>
<keyword evidence="3" id="KW-1185">Reference proteome</keyword>
<evidence type="ECO:0000313" key="2">
    <source>
        <dbReference type="EMBL" id="MXV51155.1"/>
    </source>
</evidence>
<organism evidence="2 3">
    <name type="scientific">Hufsiella arboris</name>
    <dbReference type="NCBI Taxonomy" id="2695275"/>
    <lineage>
        <taxon>Bacteria</taxon>
        <taxon>Pseudomonadati</taxon>
        <taxon>Bacteroidota</taxon>
        <taxon>Sphingobacteriia</taxon>
        <taxon>Sphingobacteriales</taxon>
        <taxon>Sphingobacteriaceae</taxon>
        <taxon>Hufsiella</taxon>
    </lineage>
</organism>
<feature type="chain" id="PRO_5029680454" description="Outer membrane beta-barrel protein" evidence="1">
    <location>
        <begin position="23"/>
        <end position="209"/>
    </location>
</feature>
<reference evidence="2 3" key="1">
    <citation type="submission" date="2019-11" db="EMBL/GenBank/DDBJ databases">
        <title>Pedobacter sp. HMF7647 Genome sequencing and assembly.</title>
        <authorList>
            <person name="Kang H."/>
            <person name="Kim H."/>
            <person name="Joh K."/>
        </authorList>
    </citation>
    <scope>NUCLEOTIDE SEQUENCE [LARGE SCALE GENOMIC DNA]</scope>
    <source>
        <strain evidence="2 3">HMF7647</strain>
    </source>
</reference>
<dbReference type="SUPFAM" id="SSF56925">
    <property type="entry name" value="OMPA-like"/>
    <property type="match status" value="1"/>
</dbReference>
<proteinExistence type="predicted"/>
<accession>A0A7K1Y9A0</accession>
<dbReference type="PROSITE" id="PS51257">
    <property type="entry name" value="PROKAR_LIPOPROTEIN"/>
    <property type="match status" value="1"/>
</dbReference>
<dbReference type="RefSeq" id="WP_160844320.1">
    <property type="nucleotide sequence ID" value="NZ_WVHT01000003.1"/>
</dbReference>
<dbReference type="Proteomes" id="UP000466586">
    <property type="component" value="Unassembled WGS sequence"/>
</dbReference>
<gene>
    <name evidence="2" type="ORF">GS399_09255</name>
</gene>
<comment type="caution">
    <text evidence="2">The sequence shown here is derived from an EMBL/GenBank/DDBJ whole genome shotgun (WGS) entry which is preliminary data.</text>
</comment>
<name>A0A7K1Y9A0_9SPHI</name>
<evidence type="ECO:0000313" key="3">
    <source>
        <dbReference type="Proteomes" id="UP000466586"/>
    </source>
</evidence>
<evidence type="ECO:0008006" key="4">
    <source>
        <dbReference type="Google" id="ProtNLM"/>
    </source>
</evidence>
<sequence length="209" mass="22055">MPIRKTWFLILVVLGCGNQLFAQQQLRVGLDVMGGYTFADKFNLYNAYGRIDDAGTYGADFSVYLRPTKAIELSYLGMTTHAPLYDYATGFKVNRDNDKVSVNYLLINGVAYLPTGGPLMPYGGAGIGLGIVSADGGDTYTKFAWDLKAGVKIKAGGAVGIKLQAQLNSISQGISGGIYAGTGGAGVGVGSYSSIYQFGFSGGLSFNFQ</sequence>
<dbReference type="Gene3D" id="2.40.160.20">
    <property type="match status" value="1"/>
</dbReference>
<protein>
    <recommendedName>
        <fullName evidence="4">Outer membrane beta-barrel protein</fullName>
    </recommendedName>
</protein>
<dbReference type="InterPro" id="IPR011250">
    <property type="entry name" value="OMP/PagP_B-barrel"/>
</dbReference>
<dbReference type="EMBL" id="WVHT01000003">
    <property type="protein sequence ID" value="MXV51155.1"/>
    <property type="molecule type" value="Genomic_DNA"/>
</dbReference>
<dbReference type="AlphaFoldDB" id="A0A7K1Y9A0"/>